<dbReference type="GO" id="GO:0003677">
    <property type="term" value="F:DNA binding"/>
    <property type="evidence" value="ECO:0007669"/>
    <property type="project" value="UniProtKB-UniRule"/>
</dbReference>
<dbReference type="PANTHER" id="PTHR30055:SF222">
    <property type="entry name" value="REGULATORY PROTEIN"/>
    <property type="match status" value="1"/>
</dbReference>
<evidence type="ECO:0000313" key="7">
    <source>
        <dbReference type="Proteomes" id="UP000057158"/>
    </source>
</evidence>
<dbReference type="PATRIC" id="fig|1603606.3.peg.985"/>
<keyword evidence="7" id="KW-1185">Reference proteome</keyword>
<dbReference type="InterPro" id="IPR023772">
    <property type="entry name" value="DNA-bd_HTH_TetR-type_CS"/>
</dbReference>
<name>A0A0M4DGE0_9BACT</name>
<sequence length="191" mass="21771">MSSKKEEKRMALLNAALELFAERGFNGSSTALIAKRAGVASGTLFFHFTSKEELIHALFKEVRSKIDSRVLENFPGSMALRERLLRILSNLLRYFLEHPAEFKFVEQYHFSPFSERGGSFRDENEAIRNLLLLARKEGIVKDVPLLCLEAVAFGPISSLVKEHANRRTSIDDEIIRLTIDACWDGLKRQDE</sequence>
<evidence type="ECO:0000313" key="6">
    <source>
        <dbReference type="EMBL" id="ALC15682.1"/>
    </source>
</evidence>
<dbReference type="InterPro" id="IPR001647">
    <property type="entry name" value="HTH_TetR"/>
</dbReference>
<dbReference type="EMBL" id="CP010802">
    <property type="protein sequence ID" value="ALC15682.1"/>
    <property type="molecule type" value="Genomic_DNA"/>
</dbReference>
<dbReference type="Pfam" id="PF00440">
    <property type="entry name" value="TetR_N"/>
    <property type="match status" value="1"/>
</dbReference>
<keyword evidence="2 4" id="KW-0238">DNA-binding</keyword>
<feature type="DNA-binding region" description="H-T-H motif" evidence="4">
    <location>
        <begin position="29"/>
        <end position="48"/>
    </location>
</feature>
<dbReference type="AlphaFoldDB" id="A0A0M4DGE0"/>
<evidence type="ECO:0000256" key="4">
    <source>
        <dbReference type="PROSITE-ProRule" id="PRU00335"/>
    </source>
</evidence>
<organism evidence="6 7">
    <name type="scientific">Desulfuromonas soudanensis</name>
    <dbReference type="NCBI Taxonomy" id="1603606"/>
    <lineage>
        <taxon>Bacteria</taxon>
        <taxon>Pseudomonadati</taxon>
        <taxon>Thermodesulfobacteriota</taxon>
        <taxon>Desulfuromonadia</taxon>
        <taxon>Desulfuromonadales</taxon>
        <taxon>Desulfuromonadaceae</taxon>
        <taxon>Desulfuromonas</taxon>
    </lineage>
</organism>
<keyword evidence="1" id="KW-0805">Transcription regulation</keyword>
<dbReference type="Proteomes" id="UP000057158">
    <property type="component" value="Chromosome"/>
</dbReference>
<dbReference type="PROSITE" id="PS50977">
    <property type="entry name" value="HTH_TETR_2"/>
    <property type="match status" value="1"/>
</dbReference>
<dbReference type="PROSITE" id="PS01081">
    <property type="entry name" value="HTH_TETR_1"/>
    <property type="match status" value="1"/>
</dbReference>
<dbReference type="RefSeq" id="WP_053549868.1">
    <property type="nucleotide sequence ID" value="NZ_CP010802.1"/>
</dbReference>
<evidence type="ECO:0000256" key="1">
    <source>
        <dbReference type="ARBA" id="ARBA00023015"/>
    </source>
</evidence>
<protein>
    <submittedName>
        <fullName evidence="6">Transcriptional regulator, TetR family</fullName>
    </submittedName>
</protein>
<dbReference type="Gene3D" id="1.10.357.10">
    <property type="entry name" value="Tetracycline Repressor, domain 2"/>
    <property type="match status" value="1"/>
</dbReference>
<dbReference type="InterPro" id="IPR009057">
    <property type="entry name" value="Homeodomain-like_sf"/>
</dbReference>
<feature type="domain" description="HTH tetR-type" evidence="5">
    <location>
        <begin position="6"/>
        <end position="66"/>
    </location>
</feature>
<proteinExistence type="predicted"/>
<dbReference type="InterPro" id="IPR054422">
    <property type="entry name" value="TetR-like_HI_0893_C"/>
</dbReference>
<dbReference type="FunFam" id="1.10.10.60:FF:000141">
    <property type="entry name" value="TetR family transcriptional regulator"/>
    <property type="match status" value="1"/>
</dbReference>
<dbReference type="PANTHER" id="PTHR30055">
    <property type="entry name" value="HTH-TYPE TRANSCRIPTIONAL REGULATOR RUTR"/>
    <property type="match status" value="1"/>
</dbReference>
<dbReference type="Pfam" id="PF22604">
    <property type="entry name" value="TetR_HI_0893_C"/>
    <property type="match status" value="1"/>
</dbReference>
<dbReference type="STRING" id="1603606.DSOUD_0895"/>
<evidence type="ECO:0000256" key="3">
    <source>
        <dbReference type="ARBA" id="ARBA00023163"/>
    </source>
</evidence>
<dbReference type="KEGG" id="des:DSOUD_0895"/>
<reference evidence="6 7" key="1">
    <citation type="submission" date="2015-07" db="EMBL/GenBank/DDBJ databases">
        <title>Isolation and Genomic Characterization of a Novel Halophilic Metal-Reducing Deltaproteobacterium from the Deep Subsurface.</title>
        <authorList>
            <person name="Badalamenti J.P."/>
            <person name="Summers Z.M."/>
            <person name="Gralnick J.A."/>
            <person name="Bond D.R."/>
        </authorList>
    </citation>
    <scope>NUCLEOTIDE SEQUENCE [LARGE SCALE GENOMIC DNA]</scope>
    <source>
        <strain evidence="6 7">WTL</strain>
    </source>
</reference>
<dbReference type="SUPFAM" id="SSF48498">
    <property type="entry name" value="Tetracyclin repressor-like, C-terminal domain"/>
    <property type="match status" value="1"/>
</dbReference>
<accession>A0A0M4DGE0</accession>
<evidence type="ECO:0000259" key="5">
    <source>
        <dbReference type="PROSITE" id="PS50977"/>
    </source>
</evidence>
<dbReference type="SUPFAM" id="SSF46689">
    <property type="entry name" value="Homeodomain-like"/>
    <property type="match status" value="1"/>
</dbReference>
<evidence type="ECO:0000256" key="2">
    <source>
        <dbReference type="ARBA" id="ARBA00023125"/>
    </source>
</evidence>
<gene>
    <name evidence="6" type="ORF">DSOUD_0895</name>
</gene>
<keyword evidence="3" id="KW-0804">Transcription</keyword>
<dbReference type="PRINTS" id="PR00455">
    <property type="entry name" value="HTHTETR"/>
</dbReference>
<dbReference type="InterPro" id="IPR036271">
    <property type="entry name" value="Tet_transcr_reg_TetR-rel_C_sf"/>
</dbReference>
<dbReference type="OrthoDB" id="6430772at2"/>
<dbReference type="InterPro" id="IPR050109">
    <property type="entry name" value="HTH-type_TetR-like_transc_reg"/>
</dbReference>